<protein>
    <recommendedName>
        <fullName evidence="1">Imm-5-like domain-containing protein</fullName>
    </recommendedName>
</protein>
<accession>A0A6J4UM85</accession>
<evidence type="ECO:0000259" key="1">
    <source>
        <dbReference type="Pfam" id="PF21805"/>
    </source>
</evidence>
<feature type="domain" description="Imm-5-like" evidence="1">
    <location>
        <begin position="27"/>
        <end position="156"/>
    </location>
</feature>
<dbReference type="Pfam" id="PF21805">
    <property type="entry name" value="Imm5_like"/>
    <property type="match status" value="1"/>
</dbReference>
<sequence>MRAEGMLAVILPKVRDPRFVAIRRGGTLTDSDHQLLALWAASCAEHVLDLFESARPEDPRPRQAIERARAWARGATTMARARTAAGHANAAARNLGGAARHAAFAAGQAAAVAHVAAHELGAAAYAIKAARAAAPEGEDERAGRLECRWQRAQLPEAIRELVLDDQRLRNAICWSVFDC</sequence>
<reference evidence="2" key="1">
    <citation type="submission" date="2020-02" db="EMBL/GenBank/DDBJ databases">
        <authorList>
            <person name="Meier V. D."/>
        </authorList>
    </citation>
    <scope>NUCLEOTIDE SEQUENCE</scope>
    <source>
        <strain evidence="2">AVDCRST_MAG49</strain>
    </source>
</reference>
<name>A0A6J4UM85_9BACT</name>
<proteinExistence type="predicted"/>
<evidence type="ECO:0000313" key="2">
    <source>
        <dbReference type="EMBL" id="CAA9554814.1"/>
    </source>
</evidence>
<organism evidence="2">
    <name type="scientific">uncultured Thermomicrobiales bacterium</name>
    <dbReference type="NCBI Taxonomy" id="1645740"/>
    <lineage>
        <taxon>Bacteria</taxon>
        <taxon>Pseudomonadati</taxon>
        <taxon>Thermomicrobiota</taxon>
        <taxon>Thermomicrobia</taxon>
        <taxon>Thermomicrobiales</taxon>
        <taxon>environmental samples</taxon>
    </lineage>
</organism>
<dbReference type="AlphaFoldDB" id="A0A6J4UM85"/>
<dbReference type="EMBL" id="CADCWG010000140">
    <property type="protein sequence ID" value="CAA9554814.1"/>
    <property type="molecule type" value="Genomic_DNA"/>
</dbReference>
<dbReference type="InterPro" id="IPR048667">
    <property type="entry name" value="Imm5-like"/>
</dbReference>
<gene>
    <name evidence="2" type="ORF">AVDCRST_MAG49-2091</name>
</gene>